<dbReference type="OrthoDB" id="3122261at2759"/>
<proteinExistence type="predicted"/>
<evidence type="ECO:0000313" key="2">
    <source>
        <dbReference type="Proteomes" id="UP000217790"/>
    </source>
</evidence>
<name>A0A2H3DRM5_ARMGA</name>
<dbReference type="AlphaFoldDB" id="A0A2H3DRM5"/>
<dbReference type="Proteomes" id="UP000217790">
    <property type="component" value="Unassembled WGS sequence"/>
</dbReference>
<gene>
    <name evidence="1" type="ORF">ARMGADRAFT_1030127</name>
</gene>
<keyword evidence="2" id="KW-1185">Reference proteome</keyword>
<dbReference type="InParanoid" id="A0A2H3DRM5"/>
<sequence length="184" mass="19677">MTIFNFALTWAYVNSMFIDNEWNFWTVYLAYTGPSITLEMGMGTTGASGDASDYLFCFLSLFSSQQLGTLGMISYFDVLAGIARGIAPTLLVGRVAAGHSHPDDSWKGSVISGSIHFGTCSGGQLPLSQLDSAMSNDLEAQRQRDTSQTSPNFATVHTTCFSEGTDHGSLLCSVLIIGSSMPSN</sequence>
<dbReference type="EMBL" id="KZ293656">
    <property type="protein sequence ID" value="PBK93508.1"/>
    <property type="molecule type" value="Genomic_DNA"/>
</dbReference>
<protein>
    <submittedName>
        <fullName evidence="1">Uncharacterized protein</fullName>
    </submittedName>
</protein>
<evidence type="ECO:0000313" key="1">
    <source>
        <dbReference type="EMBL" id="PBK93508.1"/>
    </source>
</evidence>
<accession>A0A2H3DRM5</accession>
<organism evidence="1 2">
    <name type="scientific">Armillaria gallica</name>
    <name type="common">Bulbous honey fungus</name>
    <name type="synonym">Armillaria bulbosa</name>
    <dbReference type="NCBI Taxonomy" id="47427"/>
    <lineage>
        <taxon>Eukaryota</taxon>
        <taxon>Fungi</taxon>
        <taxon>Dikarya</taxon>
        <taxon>Basidiomycota</taxon>
        <taxon>Agaricomycotina</taxon>
        <taxon>Agaricomycetes</taxon>
        <taxon>Agaricomycetidae</taxon>
        <taxon>Agaricales</taxon>
        <taxon>Marasmiineae</taxon>
        <taxon>Physalacriaceae</taxon>
        <taxon>Armillaria</taxon>
    </lineage>
</organism>
<reference evidence="2" key="1">
    <citation type="journal article" date="2017" name="Nat. Ecol. Evol.">
        <title>Genome expansion and lineage-specific genetic innovations in the forest pathogenic fungi Armillaria.</title>
        <authorList>
            <person name="Sipos G."/>
            <person name="Prasanna A.N."/>
            <person name="Walter M.C."/>
            <person name="O'Connor E."/>
            <person name="Balint B."/>
            <person name="Krizsan K."/>
            <person name="Kiss B."/>
            <person name="Hess J."/>
            <person name="Varga T."/>
            <person name="Slot J."/>
            <person name="Riley R."/>
            <person name="Boka B."/>
            <person name="Rigling D."/>
            <person name="Barry K."/>
            <person name="Lee J."/>
            <person name="Mihaltcheva S."/>
            <person name="LaButti K."/>
            <person name="Lipzen A."/>
            <person name="Waldron R."/>
            <person name="Moloney N.M."/>
            <person name="Sperisen C."/>
            <person name="Kredics L."/>
            <person name="Vagvoelgyi C."/>
            <person name="Patrignani A."/>
            <person name="Fitzpatrick D."/>
            <person name="Nagy I."/>
            <person name="Doyle S."/>
            <person name="Anderson J.B."/>
            <person name="Grigoriev I.V."/>
            <person name="Gueldener U."/>
            <person name="Muensterkoetter M."/>
            <person name="Nagy L.G."/>
        </authorList>
    </citation>
    <scope>NUCLEOTIDE SEQUENCE [LARGE SCALE GENOMIC DNA]</scope>
    <source>
        <strain evidence="2">Ar21-2</strain>
    </source>
</reference>